<feature type="transmembrane region" description="Helical" evidence="14">
    <location>
        <begin position="118"/>
        <end position="138"/>
    </location>
</feature>
<evidence type="ECO:0000256" key="12">
    <source>
        <dbReference type="ARBA" id="ARBA00023136"/>
    </source>
</evidence>
<dbReference type="InterPro" id="IPR036291">
    <property type="entry name" value="NAD(P)-bd_dom_sf"/>
</dbReference>
<organism evidence="16 17">
    <name type="scientific">Haemophilus parainfluenzae ATCC 33392</name>
    <dbReference type="NCBI Taxonomy" id="888828"/>
    <lineage>
        <taxon>Bacteria</taxon>
        <taxon>Pseudomonadati</taxon>
        <taxon>Pseudomonadota</taxon>
        <taxon>Gammaproteobacteria</taxon>
        <taxon>Pasteurellales</taxon>
        <taxon>Pasteurellaceae</taxon>
        <taxon>Haemophilus</taxon>
    </lineage>
</organism>
<evidence type="ECO:0000256" key="10">
    <source>
        <dbReference type="ARBA" id="ARBA00022989"/>
    </source>
</evidence>
<feature type="transmembrane region" description="Helical" evidence="14">
    <location>
        <begin position="58"/>
        <end position="77"/>
    </location>
</feature>
<dbReference type="GO" id="GO:0015297">
    <property type="term" value="F:antiporter activity"/>
    <property type="evidence" value="ECO:0007669"/>
    <property type="project" value="UniProtKB-KW"/>
</dbReference>
<keyword evidence="7" id="KW-0633">Potassium transport</keyword>
<keyword evidence="3" id="KW-0813">Transport</keyword>
<feature type="domain" description="RCK N-terminal" evidence="15">
    <location>
        <begin position="409"/>
        <end position="525"/>
    </location>
</feature>
<evidence type="ECO:0000256" key="7">
    <source>
        <dbReference type="ARBA" id="ARBA00022538"/>
    </source>
</evidence>
<dbReference type="GO" id="GO:0005886">
    <property type="term" value="C:plasma membrane"/>
    <property type="evidence" value="ECO:0007669"/>
    <property type="project" value="UniProtKB-SubCell"/>
</dbReference>
<dbReference type="Gene3D" id="1.20.1530.20">
    <property type="match status" value="1"/>
</dbReference>
<feature type="transmembrane region" description="Helical" evidence="14">
    <location>
        <begin position="150"/>
        <end position="174"/>
    </location>
</feature>
<evidence type="ECO:0000256" key="3">
    <source>
        <dbReference type="ARBA" id="ARBA00022448"/>
    </source>
</evidence>
<evidence type="ECO:0000256" key="13">
    <source>
        <dbReference type="SAM" id="MobiDB-lite"/>
    </source>
</evidence>
<keyword evidence="12 14" id="KW-0472">Membrane</keyword>
<dbReference type="Gene3D" id="3.40.50.720">
    <property type="entry name" value="NAD(P)-binding Rossmann-like Domain"/>
    <property type="match status" value="1"/>
</dbReference>
<reference evidence="16 17" key="1">
    <citation type="submission" date="2023-08" db="EMBL/GenBank/DDBJ databases">
        <title>Haemophilus_parainfluenzae_DSM 8978_complete_genome_hifiasm_Zymo_Research_D6332.</title>
        <authorList>
            <person name="Damerum A."/>
        </authorList>
    </citation>
    <scope>NUCLEOTIDE SEQUENCE [LARGE SCALE GENOMIC DNA]</scope>
    <source>
        <strain evidence="16 17">DSM 8978</strain>
    </source>
</reference>
<evidence type="ECO:0000313" key="16">
    <source>
        <dbReference type="EMBL" id="WMS23847.1"/>
    </source>
</evidence>
<keyword evidence="11" id="KW-0406">Ion transport</keyword>
<dbReference type="Pfam" id="PF00999">
    <property type="entry name" value="Na_H_Exchanger"/>
    <property type="match status" value="1"/>
</dbReference>
<evidence type="ECO:0000256" key="5">
    <source>
        <dbReference type="ARBA" id="ARBA00022475"/>
    </source>
</evidence>
<evidence type="ECO:0000256" key="6">
    <source>
        <dbReference type="ARBA" id="ARBA00022519"/>
    </source>
</evidence>
<dbReference type="NCBIfam" id="TIGR00932">
    <property type="entry name" value="2a37"/>
    <property type="match status" value="1"/>
</dbReference>
<comment type="similarity">
    <text evidence="2">Belongs to the monovalent cation:proton antiporter 2 (CPA2) transporter (TC 2.A.37) family.</text>
</comment>
<feature type="compositionally biased region" description="Acidic residues" evidence="13">
    <location>
        <begin position="600"/>
        <end position="617"/>
    </location>
</feature>
<dbReference type="GeneID" id="93297944"/>
<dbReference type="AlphaFoldDB" id="A0ABD7ZJZ5"/>
<evidence type="ECO:0000256" key="9">
    <source>
        <dbReference type="ARBA" id="ARBA00022958"/>
    </source>
</evidence>
<feature type="region of interest" description="Disordered" evidence="13">
    <location>
        <begin position="600"/>
        <end position="635"/>
    </location>
</feature>
<feature type="transmembrane region" description="Helical" evidence="14">
    <location>
        <begin position="186"/>
        <end position="207"/>
    </location>
</feature>
<evidence type="ECO:0000256" key="1">
    <source>
        <dbReference type="ARBA" id="ARBA00004429"/>
    </source>
</evidence>
<dbReference type="InterPro" id="IPR003148">
    <property type="entry name" value="RCK_N"/>
</dbReference>
<evidence type="ECO:0000256" key="11">
    <source>
        <dbReference type="ARBA" id="ARBA00023065"/>
    </source>
</evidence>
<dbReference type="FunFam" id="1.20.1530.20:FF:000001">
    <property type="entry name" value="Glutathione-regulated potassium-efflux system protein KefB"/>
    <property type="match status" value="1"/>
</dbReference>
<proteinExistence type="inferred from homology"/>
<dbReference type="InterPro" id="IPR004771">
    <property type="entry name" value="K/H_exchanger"/>
</dbReference>
<dbReference type="RefSeq" id="WP_005696438.1">
    <property type="nucleotide sequence ID" value="NZ_AFQS01000003.1"/>
</dbReference>
<evidence type="ECO:0000256" key="8">
    <source>
        <dbReference type="ARBA" id="ARBA00022692"/>
    </source>
</evidence>
<keyword evidence="6" id="KW-0997">Cell inner membrane</keyword>
<protein>
    <submittedName>
        <fullName evidence="16">Monovalent cation:proton antiporter-2 (CPA2) family protein</fullName>
    </submittedName>
</protein>
<dbReference type="PANTHER" id="PTHR46157">
    <property type="entry name" value="K(+) EFFLUX ANTIPORTER 3, CHLOROPLASTIC"/>
    <property type="match status" value="1"/>
</dbReference>
<dbReference type="PROSITE" id="PS51201">
    <property type="entry name" value="RCK_N"/>
    <property type="match status" value="1"/>
</dbReference>
<dbReference type="InterPro" id="IPR006153">
    <property type="entry name" value="Cation/H_exchanger_TM"/>
</dbReference>
<feature type="transmembrane region" description="Helical" evidence="14">
    <location>
        <begin position="339"/>
        <end position="356"/>
    </location>
</feature>
<keyword evidence="4" id="KW-0050">Antiport</keyword>
<gene>
    <name evidence="16" type="ORF">RDV53_00330</name>
</gene>
<dbReference type="FunFam" id="3.40.50.720:FF:000036">
    <property type="entry name" value="Glutathione-regulated potassium-efflux system protein KefB"/>
    <property type="match status" value="1"/>
</dbReference>
<feature type="transmembrane region" description="Helical" evidence="14">
    <location>
        <begin position="298"/>
        <end position="319"/>
    </location>
</feature>
<evidence type="ECO:0000256" key="14">
    <source>
        <dbReference type="SAM" id="Phobius"/>
    </source>
</evidence>
<dbReference type="EMBL" id="CP133470">
    <property type="protein sequence ID" value="WMS23847.1"/>
    <property type="molecule type" value="Genomic_DNA"/>
</dbReference>
<feature type="transmembrane region" description="Helical" evidence="14">
    <location>
        <begin position="89"/>
        <end position="112"/>
    </location>
</feature>
<keyword evidence="8 14" id="KW-0812">Transmembrane</keyword>
<dbReference type="GO" id="GO:0006813">
    <property type="term" value="P:potassium ion transport"/>
    <property type="evidence" value="ECO:0007669"/>
    <property type="project" value="UniProtKB-KW"/>
</dbReference>
<feature type="compositionally biased region" description="Basic and acidic residues" evidence="13">
    <location>
        <begin position="621"/>
        <end position="635"/>
    </location>
</feature>
<accession>A0ABD7ZJZ5</accession>
<dbReference type="PANTHER" id="PTHR46157:SF8">
    <property type="entry name" value="GLUTATHIONE-REGULATED POTASSIUM-EFFLUX SYSTEM PROTEIN"/>
    <property type="match status" value="1"/>
</dbReference>
<dbReference type="Proteomes" id="UP001242781">
    <property type="component" value="Chromosome"/>
</dbReference>
<evidence type="ECO:0000256" key="4">
    <source>
        <dbReference type="ARBA" id="ARBA00022449"/>
    </source>
</evidence>
<feature type="transmembrane region" description="Helical" evidence="14">
    <location>
        <begin position="362"/>
        <end position="382"/>
    </location>
</feature>
<feature type="transmembrane region" description="Helical" evidence="14">
    <location>
        <begin position="34"/>
        <end position="52"/>
    </location>
</feature>
<sequence>MSNVVSPELIKTVVLLATSVTIVPLFKRIGLGSVLGYLVAGCLIGPSVFGVVEDAESVLHMAELGVVMFLFIIGLEMHPERLWAMRKAIFGRGFLQVGLCGALLTFAGIYILNLPKEVAFIAGMGFTLSSTAIVMQVLEERCITNTPKGQRVISTLIFEDLSIVPLLASIAFLTPETTHIEHQTNWTSIAVALGAVVGLVVAGKWLMNPIFRLISKAHIREMMTAAALLVVLGAALAMEASGLSMAMGAFVAGVMLSESAFRHQLEADIEPFRGLLLGLFFMGVGMSLDLTLVFHNALWLLSIVCLYIIGKALAVYTVARITKLDRKESVGRMTIMAHGGEFAFVLFSAATTAGVMTKDQNATFTAAVIISMLFSPLIGLLMRKINQRKSANQEEKIDTSDLDPIVDLEDSVLVIGFGRFSQIVCQSLLVRGINVSVIDRNIENIRAAAKFGFKVYYGDGIRLDVLRTAGIEKAKCVVIGINDTQRIENIVQNLKDAYPKLPILARTYDRRTTVNLIKQDVDFIVRETFESALTLSHATLMQLGINKIEADEVIAEVRYLDQERLNEEVLHGFSTDIIRKYWMPKPFIKPHSDAEALNEETAEILEKEDDTNDDETAIETLLHDDSETEKQKEVE</sequence>
<dbReference type="SUPFAM" id="SSF51735">
    <property type="entry name" value="NAD(P)-binding Rossmann-fold domains"/>
    <property type="match status" value="1"/>
</dbReference>
<evidence type="ECO:0000256" key="2">
    <source>
        <dbReference type="ARBA" id="ARBA00005551"/>
    </source>
</evidence>
<evidence type="ECO:0000313" key="17">
    <source>
        <dbReference type="Proteomes" id="UP001242781"/>
    </source>
</evidence>
<dbReference type="InterPro" id="IPR038770">
    <property type="entry name" value="Na+/solute_symporter_sf"/>
</dbReference>
<keyword evidence="9" id="KW-0630">Potassium</keyword>
<keyword evidence="5" id="KW-1003">Cell membrane</keyword>
<name>A0ABD7ZJZ5_HAEPA</name>
<dbReference type="Pfam" id="PF02254">
    <property type="entry name" value="TrkA_N"/>
    <property type="match status" value="1"/>
</dbReference>
<comment type="subcellular location">
    <subcellularLocation>
        <location evidence="1">Cell inner membrane</location>
        <topology evidence="1">Multi-pass membrane protein</topology>
    </subcellularLocation>
</comment>
<keyword evidence="10 14" id="KW-1133">Transmembrane helix</keyword>
<evidence type="ECO:0000259" key="15">
    <source>
        <dbReference type="PROSITE" id="PS51201"/>
    </source>
</evidence>